<evidence type="ECO:0000313" key="2">
    <source>
        <dbReference type="Ensembl" id="ENSAOWP00000015924.1"/>
    </source>
</evidence>
<feature type="compositionally biased region" description="Low complexity" evidence="1">
    <location>
        <begin position="17"/>
        <end position="30"/>
    </location>
</feature>
<proteinExistence type="predicted"/>
<name>A0A8B9PWU3_APTOW</name>
<feature type="region of interest" description="Disordered" evidence="1">
    <location>
        <begin position="1"/>
        <end position="36"/>
    </location>
</feature>
<protein>
    <submittedName>
        <fullName evidence="2">Uncharacterized protein</fullName>
    </submittedName>
</protein>
<dbReference type="Proteomes" id="UP000694424">
    <property type="component" value="Unplaced"/>
</dbReference>
<reference evidence="2" key="2">
    <citation type="submission" date="2025-09" db="UniProtKB">
        <authorList>
            <consortium name="Ensembl"/>
        </authorList>
    </citation>
    <scope>IDENTIFICATION</scope>
</reference>
<accession>A0A8B9PWU3</accession>
<dbReference type="Ensembl" id="ENSAOWT00000018079.1">
    <property type="protein sequence ID" value="ENSAOWP00000015924.1"/>
    <property type="gene ID" value="ENSAOWG00000010835.1"/>
</dbReference>
<dbReference type="AlphaFoldDB" id="A0A8B9PWU3"/>
<evidence type="ECO:0000313" key="3">
    <source>
        <dbReference type="Proteomes" id="UP000694424"/>
    </source>
</evidence>
<evidence type="ECO:0000256" key="1">
    <source>
        <dbReference type="SAM" id="MobiDB-lite"/>
    </source>
</evidence>
<keyword evidence="3" id="KW-1185">Reference proteome</keyword>
<reference evidence="2" key="1">
    <citation type="submission" date="2025-08" db="UniProtKB">
        <authorList>
            <consortium name="Ensembl"/>
        </authorList>
    </citation>
    <scope>IDENTIFICATION</scope>
</reference>
<organism evidence="2 3">
    <name type="scientific">Apteryx owenii</name>
    <name type="common">Little spotted kiwi</name>
    <dbReference type="NCBI Taxonomy" id="8824"/>
    <lineage>
        <taxon>Eukaryota</taxon>
        <taxon>Metazoa</taxon>
        <taxon>Chordata</taxon>
        <taxon>Craniata</taxon>
        <taxon>Vertebrata</taxon>
        <taxon>Euteleostomi</taxon>
        <taxon>Archelosauria</taxon>
        <taxon>Archosauria</taxon>
        <taxon>Dinosauria</taxon>
        <taxon>Saurischia</taxon>
        <taxon>Theropoda</taxon>
        <taxon>Coelurosauria</taxon>
        <taxon>Aves</taxon>
        <taxon>Palaeognathae</taxon>
        <taxon>Apterygiformes</taxon>
        <taxon>Apterygidae</taxon>
        <taxon>Apteryx</taxon>
    </lineage>
</organism>
<sequence length="92" mass="9745">MGTVAFQMKRDNPQHRSLAAGSASGASPAAVTPGHPEKQVLPSPVILFLLMGLVFSQKSLSPQNCKDCHVLRAGLEPMDRALLQHGFTPPSA</sequence>